<proteinExistence type="predicted"/>
<evidence type="ECO:0000256" key="1">
    <source>
        <dbReference type="RuleBase" id="RU369086"/>
    </source>
</evidence>
<dbReference type="EMBL" id="WHWC01000014">
    <property type="protein sequence ID" value="KAG8370334.1"/>
    <property type="molecule type" value="Genomic_DNA"/>
</dbReference>
<dbReference type="GO" id="GO:0000428">
    <property type="term" value="C:DNA-directed RNA polymerase complex"/>
    <property type="evidence" value="ECO:0007669"/>
    <property type="project" value="UniProtKB-KW"/>
</dbReference>
<dbReference type="PANTHER" id="PTHR12709">
    <property type="entry name" value="DNA-DIRECTED RNA POLYMERASE II, III"/>
    <property type="match status" value="1"/>
</dbReference>
<dbReference type="Gene3D" id="2.40.50.140">
    <property type="entry name" value="Nucleic acid-binding proteins"/>
    <property type="match status" value="1"/>
</dbReference>
<evidence type="ECO:0000313" key="2">
    <source>
        <dbReference type="EMBL" id="KAG8370334.1"/>
    </source>
</evidence>
<comment type="function">
    <text evidence="1">DNA-dependent RNA polymerase which catalyzes the transcription of DNA into RNA using the four ribonucleoside triphosphates as substrates.</text>
</comment>
<sequence>MGPSMLSEVEKTLILPIPVNNLDNDRKVLASYIANRLMKQLSFTKACEDGYFLAVTKLIRIGRGENNKFCPHFVNFPVSCYCRTFKPADGEIMTGIVHKINNMGVFLKSGPMNIVYLAARFMPNYSYVPGENPVYMREDLSKIEIGVVVRYMVFAVRWIEDKWREFRVLATIDDDGLGPVALNGLDELDL</sequence>
<keyword evidence="1" id="KW-0804">Transcription</keyword>
<comment type="caution">
    <text evidence="2">The sequence shown here is derived from an EMBL/GenBank/DDBJ whole genome shotgun (WGS) entry which is preliminary data.</text>
</comment>
<protein>
    <recommendedName>
        <fullName evidence="1">DNA-directed RNA polymerase subunit</fullName>
    </recommendedName>
</protein>
<dbReference type="PANTHER" id="PTHR12709:SF6">
    <property type="entry name" value="DNA-DIRECTED RNA POLYMERASE SUBUNIT 7-LIKE PROTEIN"/>
    <property type="match status" value="1"/>
</dbReference>
<dbReference type="GO" id="GO:0003727">
    <property type="term" value="F:single-stranded RNA binding"/>
    <property type="evidence" value="ECO:0007669"/>
    <property type="project" value="TreeGrafter"/>
</dbReference>
<keyword evidence="3" id="KW-1185">Reference proteome</keyword>
<dbReference type="AlphaFoldDB" id="A0AAV6WHW8"/>
<keyword evidence="1" id="KW-0539">Nucleus</keyword>
<evidence type="ECO:0000313" key="3">
    <source>
        <dbReference type="Proteomes" id="UP000826271"/>
    </source>
</evidence>
<dbReference type="Proteomes" id="UP000826271">
    <property type="component" value="Unassembled WGS sequence"/>
</dbReference>
<dbReference type="SUPFAM" id="SSF50249">
    <property type="entry name" value="Nucleic acid-binding proteins"/>
    <property type="match status" value="1"/>
</dbReference>
<keyword evidence="1" id="KW-0240">DNA-directed RNA polymerase</keyword>
<dbReference type="GO" id="GO:0005634">
    <property type="term" value="C:nucleus"/>
    <property type="evidence" value="ECO:0007669"/>
    <property type="project" value="UniProtKB-SubCell"/>
</dbReference>
<gene>
    <name evidence="2" type="ORF">BUALT_Bualt14G0106000</name>
</gene>
<dbReference type="InterPro" id="IPR012340">
    <property type="entry name" value="NA-bd_OB-fold"/>
</dbReference>
<reference evidence="2" key="1">
    <citation type="submission" date="2019-10" db="EMBL/GenBank/DDBJ databases">
        <authorList>
            <person name="Zhang R."/>
            <person name="Pan Y."/>
            <person name="Wang J."/>
            <person name="Ma R."/>
            <person name="Yu S."/>
        </authorList>
    </citation>
    <scope>NUCLEOTIDE SEQUENCE</scope>
    <source>
        <strain evidence="2">LA-IB0</strain>
        <tissue evidence="2">Leaf</tissue>
    </source>
</reference>
<dbReference type="GO" id="GO:0006352">
    <property type="term" value="P:DNA-templated transcription initiation"/>
    <property type="evidence" value="ECO:0007669"/>
    <property type="project" value="UniProtKB-UniRule"/>
</dbReference>
<organism evidence="2 3">
    <name type="scientific">Buddleja alternifolia</name>
    <dbReference type="NCBI Taxonomy" id="168488"/>
    <lineage>
        <taxon>Eukaryota</taxon>
        <taxon>Viridiplantae</taxon>
        <taxon>Streptophyta</taxon>
        <taxon>Embryophyta</taxon>
        <taxon>Tracheophyta</taxon>
        <taxon>Spermatophyta</taxon>
        <taxon>Magnoliopsida</taxon>
        <taxon>eudicotyledons</taxon>
        <taxon>Gunneridae</taxon>
        <taxon>Pentapetalae</taxon>
        <taxon>asterids</taxon>
        <taxon>lamiids</taxon>
        <taxon>Lamiales</taxon>
        <taxon>Scrophulariaceae</taxon>
        <taxon>Buddlejeae</taxon>
        <taxon>Buddleja</taxon>
    </lineage>
</organism>
<name>A0AAV6WHW8_9LAMI</name>
<dbReference type="GO" id="GO:0003697">
    <property type="term" value="F:single-stranded DNA binding"/>
    <property type="evidence" value="ECO:0007669"/>
    <property type="project" value="TreeGrafter"/>
</dbReference>
<dbReference type="InterPro" id="IPR045113">
    <property type="entry name" value="Rpb7-like"/>
</dbReference>
<comment type="subcellular location">
    <subcellularLocation>
        <location evidence="1">Nucleus</location>
    </subcellularLocation>
</comment>
<accession>A0AAV6WHW8</accession>